<evidence type="ECO:0000313" key="2">
    <source>
        <dbReference type="Proteomes" id="UP001447857"/>
    </source>
</evidence>
<protein>
    <recommendedName>
        <fullName evidence="3">Phage protein</fullName>
    </recommendedName>
</protein>
<evidence type="ECO:0008006" key="3">
    <source>
        <dbReference type="Google" id="ProtNLM"/>
    </source>
</evidence>
<organism evidence="1 2">
    <name type="scientific">Flavobacterium ginsenosidimutans</name>
    <dbReference type="NCBI Taxonomy" id="687844"/>
    <lineage>
        <taxon>Bacteria</taxon>
        <taxon>Pseudomonadati</taxon>
        <taxon>Bacteroidota</taxon>
        <taxon>Flavobacteriia</taxon>
        <taxon>Flavobacteriales</taxon>
        <taxon>Flavobacteriaceae</taxon>
        <taxon>Flavobacterium</taxon>
    </lineage>
</organism>
<name>A0ABZ2Q2N2_9FLAO</name>
<reference evidence="1 2" key="1">
    <citation type="submission" date="2024-02" db="EMBL/GenBank/DDBJ databases">
        <title>complete genome of Flavobacterium ginsenosidimutans Str. YTB16.</title>
        <authorList>
            <person name="Wang Q."/>
        </authorList>
    </citation>
    <scope>NUCLEOTIDE SEQUENCE [LARGE SCALE GENOMIC DNA]</scope>
    <source>
        <strain evidence="1 2">YTB16</strain>
    </source>
</reference>
<accession>A0ABZ2Q2N2</accession>
<evidence type="ECO:0000313" key="1">
    <source>
        <dbReference type="EMBL" id="WXK48372.1"/>
    </source>
</evidence>
<sequence length="198" mass="23393">MSKKLRYLDPIKIAPDIVGWLDEKYNPIVKDERLNNDLDANDVFDKILIYERQVKDWFLNRAENLISQENNGFIVLMICMSYLEGVEQYRRGESSNHQSRVFFISALNRIYPNQFSDINLGSLYSEARCGLFHNGMVQGKIIINYTYPESINFEGTMDIKINPKKMLEDIIVDFDNFLVELKENYESRDRFNRMYSNV</sequence>
<keyword evidence="2" id="KW-1185">Reference proteome</keyword>
<dbReference type="Proteomes" id="UP001447857">
    <property type="component" value="Chromosome"/>
</dbReference>
<gene>
    <name evidence="1" type="ORF">V6624_15190</name>
</gene>
<proteinExistence type="predicted"/>
<dbReference type="EMBL" id="CP147988">
    <property type="protein sequence ID" value="WXK48372.1"/>
    <property type="molecule type" value="Genomic_DNA"/>
</dbReference>
<dbReference type="RefSeq" id="WP_111290805.1">
    <property type="nucleotide sequence ID" value="NZ_CP147988.1"/>
</dbReference>